<dbReference type="PROSITE" id="PS51257">
    <property type="entry name" value="PROKAR_LIPOPROTEIN"/>
    <property type="match status" value="1"/>
</dbReference>
<gene>
    <name evidence="2" type="ORF">SAMN06265376_1153</name>
</gene>
<name>A0A239E8A6_9FLAO</name>
<dbReference type="Proteomes" id="UP000198379">
    <property type="component" value="Unassembled WGS sequence"/>
</dbReference>
<organism evidence="2 3">
    <name type="scientific">Dokdonia pacifica</name>
    <dbReference type="NCBI Taxonomy" id="1627892"/>
    <lineage>
        <taxon>Bacteria</taxon>
        <taxon>Pseudomonadati</taxon>
        <taxon>Bacteroidota</taxon>
        <taxon>Flavobacteriia</taxon>
        <taxon>Flavobacteriales</taxon>
        <taxon>Flavobacteriaceae</taxon>
        <taxon>Dokdonia</taxon>
    </lineage>
</organism>
<evidence type="ECO:0000256" key="1">
    <source>
        <dbReference type="SAM" id="SignalP"/>
    </source>
</evidence>
<evidence type="ECO:0008006" key="4">
    <source>
        <dbReference type="Google" id="ProtNLM"/>
    </source>
</evidence>
<reference evidence="2 3" key="1">
    <citation type="submission" date="2017-06" db="EMBL/GenBank/DDBJ databases">
        <authorList>
            <person name="Kim H.J."/>
            <person name="Triplett B.A."/>
        </authorList>
    </citation>
    <scope>NUCLEOTIDE SEQUENCE [LARGE SCALE GENOMIC DNA]</scope>
    <source>
        <strain evidence="2 3">DSM 25597</strain>
    </source>
</reference>
<dbReference type="AlphaFoldDB" id="A0A239E8A6"/>
<feature type="chain" id="PRO_5012398976" description="DUF5689 domain-containing protein" evidence="1">
    <location>
        <begin position="19"/>
        <end position="472"/>
    </location>
</feature>
<protein>
    <recommendedName>
        <fullName evidence="4">DUF5689 domain-containing protein</fullName>
    </recommendedName>
</protein>
<feature type="signal peptide" evidence="1">
    <location>
        <begin position="1"/>
        <end position="18"/>
    </location>
</feature>
<dbReference type="RefSeq" id="WP_143337248.1">
    <property type="nucleotide sequence ID" value="NZ_BMEP01000005.1"/>
</dbReference>
<keyword evidence="3" id="KW-1185">Reference proteome</keyword>
<sequence>MKKVLSYFLLAIIMIACSTEENIDSSTDIANLEIENYKGIFTTADGGSRGTLDVTLSQDNLTATANLTLASGEVISISTDQVSNLGDTKEITFASNELSFTMTTGQEGETLEINTVSFRGSESSILAARNTERAPVTPVTGTYTCTTCAGPVDNSMTQTFNFMFVTADGDSSIATQTTLGMTVYNGIGAQDSCVVNGTDTTCDINSGDGMTTVGYTAGGGDVTWTGTHIFNNEPTGPNDCSGISGTWSWASPLVGTVDGLFVSDDLCTSSLNTIYQEDFQSFDGSGFAPMPAAGQLDSDIIIANGFSGSLDYGGTQTSGDYARGSDVNGGVGTGGVYAFDINTGNIILGVQPGGSDFTPGEFDFRIENTTGGDLSSFLISYDLYVNNDQGRANSLNFSYSTDNVTYISVSSLDFTSPGTSDSAGFVNNSMSASFSAAVASGAFIYIRFEGNDEAGSGSRDEFGIDNILLQAN</sequence>
<keyword evidence="1" id="KW-0732">Signal</keyword>
<dbReference type="EMBL" id="FZNY01000015">
    <property type="protein sequence ID" value="SNS40847.1"/>
    <property type="molecule type" value="Genomic_DNA"/>
</dbReference>
<evidence type="ECO:0000313" key="3">
    <source>
        <dbReference type="Proteomes" id="UP000198379"/>
    </source>
</evidence>
<evidence type="ECO:0000313" key="2">
    <source>
        <dbReference type="EMBL" id="SNS40847.1"/>
    </source>
</evidence>
<accession>A0A239E8A6</accession>
<dbReference type="OrthoDB" id="1442522at2"/>
<proteinExistence type="predicted"/>